<dbReference type="Proteomes" id="UP000032352">
    <property type="component" value="Chromosome pTvir"/>
</dbReference>
<gene>
    <name evidence="1" type="ORF">SG34_032240</name>
</gene>
<evidence type="ECO:0000313" key="2">
    <source>
        <dbReference type="Proteomes" id="UP000032352"/>
    </source>
</evidence>
<reference evidence="1 2" key="2">
    <citation type="journal article" date="2022" name="Mar. Drugs">
        <title>Bioassay-Guided Fractionation Leads to the Detection of Cholic Acid Generated by the Rare Thalassomonas sp.</title>
        <authorList>
            <person name="Pheiffer F."/>
            <person name="Schneider Y.K."/>
            <person name="Hansen E.H."/>
            <person name="Andersen J.H."/>
            <person name="Isaksson J."/>
            <person name="Busche T."/>
            <person name="R C."/>
            <person name="Kalinowski J."/>
            <person name="Zyl L.V."/>
            <person name="Trindade M."/>
        </authorList>
    </citation>
    <scope>NUCLEOTIDE SEQUENCE [LARGE SCALE GENOMIC DNA]</scope>
    <source>
        <strain evidence="1 2">XOM25</strain>
    </source>
</reference>
<reference evidence="1 2" key="1">
    <citation type="journal article" date="2015" name="Genome Announc.">
        <title>Draft Genome Sequences of Marine Isolates of Thalassomonas viridans and Thalassomonas actiniarum.</title>
        <authorList>
            <person name="Olonade I."/>
            <person name="van Zyl L.J."/>
            <person name="Trindade M."/>
        </authorList>
    </citation>
    <scope>NUCLEOTIDE SEQUENCE [LARGE SCALE GENOMIC DNA]</scope>
    <source>
        <strain evidence="1 2">XOM25</strain>
    </source>
</reference>
<dbReference type="AlphaFoldDB" id="A0AAF0CCP5"/>
<dbReference type="RefSeq" id="WP_044838568.1">
    <property type="nucleotide sequence ID" value="NZ_CP059734.1"/>
</dbReference>
<accession>A0AAF0CCP5</accession>
<organism evidence="1 2">
    <name type="scientific">Thalassomonas viridans</name>
    <dbReference type="NCBI Taxonomy" id="137584"/>
    <lineage>
        <taxon>Bacteria</taxon>
        <taxon>Pseudomonadati</taxon>
        <taxon>Pseudomonadota</taxon>
        <taxon>Gammaproteobacteria</taxon>
        <taxon>Alteromonadales</taxon>
        <taxon>Colwelliaceae</taxon>
        <taxon>Thalassomonas</taxon>
    </lineage>
</organism>
<proteinExistence type="predicted"/>
<evidence type="ECO:0000313" key="1">
    <source>
        <dbReference type="EMBL" id="WDE08593.1"/>
    </source>
</evidence>
<sequence>MIRNIEFDNLMKDLFHHFGLSYSPGSIQKVQPVSAAVPPLFVAFVPLDEQYAAFVANIPFSLNASVQPDWFLERNSLLKQTVVNYCLVKGDNGQPQVMAQCRFFYAGQTLSDVIEVYEAFNQEIALCHTELCELI</sequence>
<dbReference type="KEGG" id="tvd:SG34_032240"/>
<dbReference type="EMBL" id="CP059734">
    <property type="protein sequence ID" value="WDE08593.1"/>
    <property type="molecule type" value="Genomic_DNA"/>
</dbReference>
<name>A0AAF0CCP5_9GAMM</name>
<protein>
    <submittedName>
        <fullName evidence="1">Uncharacterized protein</fullName>
    </submittedName>
</protein>
<keyword evidence="2" id="KW-1185">Reference proteome</keyword>